<dbReference type="SMART" id="SM00530">
    <property type="entry name" value="HTH_XRE"/>
    <property type="match status" value="1"/>
</dbReference>
<dbReference type="EMBL" id="JAVRET010000020">
    <property type="protein sequence ID" value="MDT0409619.1"/>
    <property type="molecule type" value="Genomic_DNA"/>
</dbReference>
<evidence type="ECO:0000259" key="2">
    <source>
        <dbReference type="PROSITE" id="PS50943"/>
    </source>
</evidence>
<dbReference type="Gene3D" id="3.30.450.180">
    <property type="match status" value="1"/>
</dbReference>
<protein>
    <submittedName>
        <fullName evidence="3">Helix-turn-helix transcriptional regulator</fullName>
    </submittedName>
</protein>
<feature type="domain" description="HTH cro/C1-type" evidence="2">
    <location>
        <begin position="38"/>
        <end position="85"/>
    </location>
</feature>
<dbReference type="PANTHER" id="PTHR35010">
    <property type="entry name" value="BLL4672 PROTEIN-RELATED"/>
    <property type="match status" value="1"/>
</dbReference>
<dbReference type="Pfam" id="PF17765">
    <property type="entry name" value="MLTR_LBD"/>
    <property type="match status" value="1"/>
</dbReference>
<proteinExistence type="predicted"/>
<dbReference type="Proteomes" id="UP001183610">
    <property type="component" value="Unassembled WGS sequence"/>
</dbReference>
<dbReference type="CDD" id="cd00093">
    <property type="entry name" value="HTH_XRE"/>
    <property type="match status" value="1"/>
</dbReference>
<evidence type="ECO:0000256" key="1">
    <source>
        <dbReference type="SAM" id="MobiDB-lite"/>
    </source>
</evidence>
<comment type="caution">
    <text evidence="3">The sequence shown here is derived from an EMBL/GenBank/DDBJ whole genome shotgun (WGS) entry which is preliminary data.</text>
</comment>
<evidence type="ECO:0000313" key="4">
    <source>
        <dbReference type="Proteomes" id="UP001183610"/>
    </source>
</evidence>
<dbReference type="Gene3D" id="1.10.260.40">
    <property type="entry name" value="lambda repressor-like DNA-binding domains"/>
    <property type="match status" value="1"/>
</dbReference>
<dbReference type="Pfam" id="PF13560">
    <property type="entry name" value="HTH_31"/>
    <property type="match status" value="1"/>
</dbReference>
<dbReference type="PANTHER" id="PTHR35010:SF2">
    <property type="entry name" value="BLL4672 PROTEIN"/>
    <property type="match status" value="1"/>
</dbReference>
<dbReference type="InterPro" id="IPR001387">
    <property type="entry name" value="Cro/C1-type_HTH"/>
</dbReference>
<dbReference type="InterPro" id="IPR041413">
    <property type="entry name" value="MLTR_LBD"/>
</dbReference>
<sequence length="300" mass="32564">MSDPAANDLRAFLRTRRARISPQDTGLPASMGVRRVPGLRREEVALLAGVSAEYYERLERGRTKNVSAAVLDAVARVLRLDPAERDHLFALAGPARARSAAAPVPRLRPGLRRALDLMADVPALVLGPRQDLVAVNPLGAAFYTGLDSLPPGQRNMVRYLFTVDAARELYEDWATTARKIVAELRRYAGGHPHDPGLADLVGDLAERDPDFRHWWAEHDVYLREHGSKRYHHPVVGPMELGYEAFTPVGQPELVLGMHTVEPHSPSAEALALLADRATAGSGEDPTGDGTAHAAPDPGTS</sequence>
<accession>A0ABU2R2I0</accession>
<organism evidence="3 4">
    <name type="scientific">Streptomyces evansiae</name>
    <dbReference type="NCBI Taxonomy" id="3075535"/>
    <lineage>
        <taxon>Bacteria</taxon>
        <taxon>Bacillati</taxon>
        <taxon>Actinomycetota</taxon>
        <taxon>Actinomycetes</taxon>
        <taxon>Kitasatosporales</taxon>
        <taxon>Streptomycetaceae</taxon>
        <taxon>Streptomyces</taxon>
    </lineage>
</organism>
<gene>
    <name evidence="3" type="ORF">RM698_11255</name>
</gene>
<name>A0ABU2R2I0_9ACTN</name>
<dbReference type="InterPro" id="IPR010982">
    <property type="entry name" value="Lambda_DNA-bd_dom_sf"/>
</dbReference>
<dbReference type="SUPFAM" id="SSF47413">
    <property type="entry name" value="lambda repressor-like DNA-binding domains"/>
    <property type="match status" value="1"/>
</dbReference>
<dbReference type="RefSeq" id="WP_010266976.1">
    <property type="nucleotide sequence ID" value="NZ_JAVRET010000020.1"/>
</dbReference>
<reference evidence="4" key="1">
    <citation type="submission" date="2023-07" db="EMBL/GenBank/DDBJ databases">
        <title>30 novel species of actinomycetes from the DSMZ collection.</title>
        <authorList>
            <person name="Nouioui I."/>
        </authorList>
    </citation>
    <scope>NUCLEOTIDE SEQUENCE [LARGE SCALE GENOMIC DNA]</scope>
    <source>
        <strain evidence="4">DSM 41979</strain>
    </source>
</reference>
<evidence type="ECO:0000313" key="3">
    <source>
        <dbReference type="EMBL" id="MDT0409619.1"/>
    </source>
</evidence>
<feature type="region of interest" description="Disordered" evidence="1">
    <location>
        <begin position="274"/>
        <end position="300"/>
    </location>
</feature>
<keyword evidence="4" id="KW-1185">Reference proteome</keyword>
<dbReference type="PROSITE" id="PS50943">
    <property type="entry name" value="HTH_CROC1"/>
    <property type="match status" value="1"/>
</dbReference>